<dbReference type="PROSITE" id="PS50043">
    <property type="entry name" value="HTH_LUXR_2"/>
    <property type="match status" value="1"/>
</dbReference>
<evidence type="ECO:0000259" key="4">
    <source>
        <dbReference type="PROSITE" id="PS50043"/>
    </source>
</evidence>
<organism evidence="5 6">
    <name type="scientific">Shewanella submarina</name>
    <dbReference type="NCBI Taxonomy" id="2016376"/>
    <lineage>
        <taxon>Bacteria</taxon>
        <taxon>Pseudomonadati</taxon>
        <taxon>Pseudomonadota</taxon>
        <taxon>Gammaproteobacteria</taxon>
        <taxon>Alteromonadales</taxon>
        <taxon>Shewanellaceae</taxon>
        <taxon>Shewanella</taxon>
    </lineage>
</organism>
<dbReference type="Proteomes" id="UP001595621">
    <property type="component" value="Unassembled WGS sequence"/>
</dbReference>
<dbReference type="SUPFAM" id="SSF46894">
    <property type="entry name" value="C-terminal effector domain of the bipartite response regulators"/>
    <property type="match status" value="1"/>
</dbReference>
<feature type="domain" description="HTH luxR-type" evidence="4">
    <location>
        <begin position="737"/>
        <end position="802"/>
    </location>
</feature>
<dbReference type="CDD" id="cd06170">
    <property type="entry name" value="LuxR_C_like"/>
    <property type="match status" value="1"/>
</dbReference>
<dbReference type="PRINTS" id="PR00038">
    <property type="entry name" value="HTHLUXR"/>
</dbReference>
<keyword evidence="3" id="KW-0804">Transcription</keyword>
<comment type="caution">
    <text evidence="5">The sequence shown here is derived from an EMBL/GenBank/DDBJ whole genome shotgun (WGS) entry which is preliminary data.</text>
</comment>
<evidence type="ECO:0000313" key="5">
    <source>
        <dbReference type="EMBL" id="MFC3137607.1"/>
    </source>
</evidence>
<keyword evidence="2" id="KW-0238">DNA-binding</keyword>
<dbReference type="PROSITE" id="PS00622">
    <property type="entry name" value="HTH_LUXR_1"/>
    <property type="match status" value="1"/>
</dbReference>
<keyword evidence="1" id="KW-0805">Transcription regulation</keyword>
<evidence type="ECO:0000256" key="2">
    <source>
        <dbReference type="ARBA" id="ARBA00023125"/>
    </source>
</evidence>
<protein>
    <submittedName>
        <fullName evidence="5">LuxR C-terminal-related transcriptional regulator</fullName>
    </submittedName>
</protein>
<proteinExistence type="predicted"/>
<dbReference type="InterPro" id="IPR016032">
    <property type="entry name" value="Sig_transdc_resp-reg_C-effctor"/>
</dbReference>
<keyword evidence="6" id="KW-1185">Reference proteome</keyword>
<dbReference type="EMBL" id="JBHRTD010000006">
    <property type="protein sequence ID" value="MFC3137607.1"/>
    <property type="molecule type" value="Genomic_DNA"/>
</dbReference>
<dbReference type="Pfam" id="PF00196">
    <property type="entry name" value="GerE"/>
    <property type="match status" value="1"/>
</dbReference>
<evidence type="ECO:0000313" key="6">
    <source>
        <dbReference type="Proteomes" id="UP001595621"/>
    </source>
</evidence>
<dbReference type="PANTHER" id="PTHR44688">
    <property type="entry name" value="DNA-BINDING TRANSCRIPTIONAL ACTIVATOR DEVR_DOSR"/>
    <property type="match status" value="1"/>
</dbReference>
<gene>
    <name evidence="5" type="ORF">ACFOE0_05310</name>
</gene>
<evidence type="ECO:0000256" key="3">
    <source>
        <dbReference type="ARBA" id="ARBA00023163"/>
    </source>
</evidence>
<accession>A0ABV7GEY4</accession>
<reference evidence="6" key="1">
    <citation type="journal article" date="2019" name="Int. J. Syst. Evol. Microbiol.">
        <title>The Global Catalogue of Microorganisms (GCM) 10K type strain sequencing project: providing services to taxonomists for standard genome sequencing and annotation.</title>
        <authorList>
            <consortium name="The Broad Institute Genomics Platform"/>
            <consortium name="The Broad Institute Genome Sequencing Center for Infectious Disease"/>
            <person name="Wu L."/>
            <person name="Ma J."/>
        </authorList>
    </citation>
    <scope>NUCLEOTIDE SEQUENCE [LARGE SCALE GENOMIC DNA]</scope>
    <source>
        <strain evidence="6">KCTC 52277</strain>
    </source>
</reference>
<dbReference type="SMART" id="SM00421">
    <property type="entry name" value="HTH_LUXR"/>
    <property type="match status" value="1"/>
</dbReference>
<dbReference type="InterPro" id="IPR036388">
    <property type="entry name" value="WH-like_DNA-bd_sf"/>
</dbReference>
<sequence length="806" mass="91299">MAIGADSHSRDLEICRSGLIESRLGMGPLLILAPVGFGKTTLMRQHREWREFEFPSLPSLWLNANEGIDSLTAFLAALAPSQLTAARPCVYLDNWQSAQSDWRRQVLTLLESAPVQTVIASRDSVAEEQLTSGSSPLGEMIGPAQLRLNFSDIETLWTRGTPELASRLFRETLGWPLAVGLSLRQSADWVSSLLVDTKSTELTGKLADDIRLQSRLWSGLSEHLTSRDWQRLLMLTLFPASERSWFDSFELLALDELMHRYLPGLFLELEGQFSLLPLVRMTLSRLGFRYLESQYRQVHLQLAQRRAEAGDIAAGISLMLSCGERSSAARLLSQHGGLLEWIRHGLGNLEQILALFDDRDIKAFPEVAWLYVIVNFKRGRVDQARRMVNRYWRDQDAFEWNLADALIRLYEGRILERQELDSLRCASLDQGSEPYATALANNILALVALQQGELQTASKCLDSARLAYNRELEAEYGETYLDIHQAHLALLNMQGELASALLTRVAGQVQTYFSQDLSIRVALQGVKRELAFCQGLMPTINAIGQLVHKLNRSEAWFDLYASIYTLAARSAMHHDGPQELLVWLAKASQDSQKRRLAYLETLLSYLARLALLRWPERESSFQPYIKPVAEDPLSMPWRLQQLHLEWCDLTGQASDSLCQTIADRAQAGAHLYLYTYCQWLTALRSHDRTLLARLWQQLDEQGWVGVVWLVKHRLSAEELSDCLNRHNRTRLLQQPAAGADTSLLSGREVSVIELVRRGHRNKQIALELDISEQTVKFHLKNIFRKLGVKGRRQAVAVLSAGVPNFQ</sequence>
<name>A0ABV7GEY4_9GAMM</name>
<dbReference type="InterPro" id="IPR000792">
    <property type="entry name" value="Tscrpt_reg_LuxR_C"/>
</dbReference>
<evidence type="ECO:0000256" key="1">
    <source>
        <dbReference type="ARBA" id="ARBA00023015"/>
    </source>
</evidence>
<dbReference type="PANTHER" id="PTHR44688:SF16">
    <property type="entry name" value="DNA-BINDING TRANSCRIPTIONAL ACTIVATOR DEVR_DOSR"/>
    <property type="match status" value="1"/>
</dbReference>
<dbReference type="RefSeq" id="WP_283106370.1">
    <property type="nucleotide sequence ID" value="NZ_JAKILF010000002.1"/>
</dbReference>
<dbReference type="Gene3D" id="1.10.10.10">
    <property type="entry name" value="Winged helix-like DNA-binding domain superfamily/Winged helix DNA-binding domain"/>
    <property type="match status" value="1"/>
</dbReference>